<keyword evidence="2" id="KW-1185">Reference proteome</keyword>
<gene>
    <name evidence="1" type="ORF">O0I10_011536</name>
</gene>
<dbReference type="Proteomes" id="UP001234581">
    <property type="component" value="Unassembled WGS sequence"/>
</dbReference>
<dbReference type="RefSeq" id="XP_058337711.1">
    <property type="nucleotide sequence ID" value="XM_058491501.1"/>
</dbReference>
<dbReference type="AlphaFoldDB" id="A0AAD7USU9"/>
<organism evidence="1 2">
    <name type="scientific">Lichtheimia ornata</name>
    <dbReference type="NCBI Taxonomy" id="688661"/>
    <lineage>
        <taxon>Eukaryota</taxon>
        <taxon>Fungi</taxon>
        <taxon>Fungi incertae sedis</taxon>
        <taxon>Mucoromycota</taxon>
        <taxon>Mucoromycotina</taxon>
        <taxon>Mucoromycetes</taxon>
        <taxon>Mucorales</taxon>
        <taxon>Lichtheimiaceae</taxon>
        <taxon>Lichtheimia</taxon>
    </lineage>
</organism>
<dbReference type="GeneID" id="83218936"/>
<dbReference type="SUPFAM" id="SSF52047">
    <property type="entry name" value="RNI-like"/>
    <property type="match status" value="1"/>
</dbReference>
<dbReference type="InterPro" id="IPR032675">
    <property type="entry name" value="LRR_dom_sf"/>
</dbReference>
<sequence length="682" mass="78337">MIETNIDILCPSQSAVTIDNPSIDDNIKVQTTHVQDYIGKLLLALNVRASLLANAERLDLALNDAMVMMTLVPSSPLGYLRASDIHSLRGQYAIATETLNDGLKRVSASEPQYAQLVNAREVAYNKSIKRIDFISMLPLDIVTSNIIPRVLQGRSIFQIGRPCYYIDVCRTWRHRIPLVDGLKYEIGPADLLEDGFERVEDLAPFMRSLTVVQPDKEILSKITQRHPLRLNMLKELRIIESIRRGSSLLLSSLRLLSDTVTDLRIEYGYNKSPKMRYRLCDILEACPNLESIRMDDGDIDMASVTKAYPKVIKLELLNMQNRVKLDNVSALLQPFPRLRLLKIAPGLSESFFLPIIDQHCPLLEELILWGRSPHSFGNFDAPERKGLRALIVPTTQHGDNFKEDDIVQYLMKHSETLETFGVVATRGFGKPKSLLQHASSQKVTFKRLRQIHYPPDVDESLVSFLLWVIQHAPHLEFVDTVAGHQQTRIMQELIRPEHAHIKRLGMEVRPSRFHKEEEFIQHHMRLGQQSNLTEMKIYLPPQYLHDSWLRLIPRLTQLVTLEFCAILNHLAFKSLSPLMEKLADGCPALEQLTMTSNLHVIRLSDLYPMDRHRNLKGIVINCQEMLGDTSTFRQRFTNIESLHLTLCRYRLEDIDDLEKGSFKFVFTERLSGLPYFLRNSLR</sequence>
<name>A0AAD7USU9_9FUNG</name>
<comment type="caution">
    <text evidence="1">The sequence shown here is derived from an EMBL/GenBank/DDBJ whole genome shotgun (WGS) entry which is preliminary data.</text>
</comment>
<evidence type="ECO:0000313" key="2">
    <source>
        <dbReference type="Proteomes" id="UP001234581"/>
    </source>
</evidence>
<protein>
    <submittedName>
        <fullName evidence="1">Uncharacterized protein</fullName>
    </submittedName>
</protein>
<dbReference type="Gene3D" id="3.80.10.10">
    <property type="entry name" value="Ribonuclease Inhibitor"/>
    <property type="match status" value="1"/>
</dbReference>
<dbReference type="EMBL" id="JARTCD010000093">
    <property type="protein sequence ID" value="KAJ8652797.1"/>
    <property type="molecule type" value="Genomic_DNA"/>
</dbReference>
<accession>A0AAD7USU9</accession>
<proteinExistence type="predicted"/>
<evidence type="ECO:0000313" key="1">
    <source>
        <dbReference type="EMBL" id="KAJ8652797.1"/>
    </source>
</evidence>
<reference evidence="1 2" key="1">
    <citation type="submission" date="2023-03" db="EMBL/GenBank/DDBJ databases">
        <title>Genome sequence of Lichtheimia ornata CBS 291.66.</title>
        <authorList>
            <person name="Mohabir J.T."/>
            <person name="Shea T.P."/>
            <person name="Kurbessoian T."/>
            <person name="Berby B."/>
            <person name="Fontaine J."/>
            <person name="Livny J."/>
            <person name="Gnirke A."/>
            <person name="Stajich J.E."/>
            <person name="Cuomo C.A."/>
        </authorList>
    </citation>
    <scope>NUCLEOTIDE SEQUENCE [LARGE SCALE GENOMIC DNA]</scope>
    <source>
        <strain evidence="1">CBS 291.66</strain>
    </source>
</reference>